<dbReference type="PaxDb" id="55529-EKX44989"/>
<sequence>MPPAQEKQVKLLVSFLFASVFLAIGSILVITGKSDSSSLLELDGIPLDKNALSQLQGETLGASGNSLSLVESHLSAKRINKLLQAHESGQIDGIPLDSHAMAKLNGGTSSRLTETEFHRPKRHSKVVSRAQKYLNHGKAALDQGRWKSAVKDFSRAKRIWRSEGNDKYHWAQTLQSDVLRAHPRSNAGSKHSSPSKSPAMNKAVREISSGHAFRSLYGLMRERRSSSKSSEGVSSALKAAARGVEQAKRGYSASLSTVNSAKTQQLAQVSQKSEDFKMKRLMKEAEQRLAKKEKQIIQEEFKKMYKPQATMRQTSNTITLESPPTALAANQYPGNQYAGSGYAIGGDSVQTAVGSSVQPQATSLYQPSFVQQNYPVQQLYDGTSEQELPQAASEVV</sequence>
<proteinExistence type="predicted"/>
<feature type="transmembrane region" description="Helical" evidence="1">
    <location>
        <begin position="12"/>
        <end position="30"/>
    </location>
</feature>
<feature type="non-terminal residue" evidence="2">
    <location>
        <position position="396"/>
    </location>
</feature>
<dbReference type="InterPro" id="IPR011990">
    <property type="entry name" value="TPR-like_helical_dom_sf"/>
</dbReference>
<keyword evidence="1" id="KW-0472">Membrane</keyword>
<dbReference type="EnsemblProtists" id="EKX44989">
    <property type="protein sequence ID" value="EKX44989"/>
    <property type="gene ID" value="GUITHDRAFT_152815"/>
</dbReference>
<dbReference type="AlphaFoldDB" id="L1JA62"/>
<reference evidence="3" key="3">
    <citation type="submission" date="2015-06" db="UniProtKB">
        <authorList>
            <consortium name="EnsemblProtists"/>
        </authorList>
    </citation>
    <scope>IDENTIFICATION</scope>
</reference>
<organism evidence="2">
    <name type="scientific">Guillardia theta (strain CCMP2712)</name>
    <name type="common">Cryptophyte</name>
    <dbReference type="NCBI Taxonomy" id="905079"/>
    <lineage>
        <taxon>Eukaryota</taxon>
        <taxon>Cryptophyceae</taxon>
        <taxon>Pyrenomonadales</taxon>
        <taxon>Geminigeraceae</taxon>
        <taxon>Guillardia</taxon>
    </lineage>
</organism>
<dbReference type="Proteomes" id="UP000011087">
    <property type="component" value="Unassembled WGS sequence"/>
</dbReference>
<dbReference type="GeneID" id="17301678"/>
<dbReference type="OrthoDB" id="10594073at2759"/>
<keyword evidence="4" id="KW-1185">Reference proteome</keyword>
<dbReference type="RefSeq" id="XP_005831969.1">
    <property type="nucleotide sequence ID" value="XM_005831912.1"/>
</dbReference>
<reference evidence="4" key="2">
    <citation type="submission" date="2012-11" db="EMBL/GenBank/DDBJ databases">
        <authorList>
            <person name="Kuo A."/>
            <person name="Curtis B.A."/>
            <person name="Tanifuji G."/>
            <person name="Burki F."/>
            <person name="Gruber A."/>
            <person name="Irimia M."/>
            <person name="Maruyama S."/>
            <person name="Arias M.C."/>
            <person name="Ball S.G."/>
            <person name="Gile G.H."/>
            <person name="Hirakawa Y."/>
            <person name="Hopkins J.F."/>
            <person name="Rensing S.A."/>
            <person name="Schmutz J."/>
            <person name="Symeonidi A."/>
            <person name="Elias M."/>
            <person name="Eveleigh R.J."/>
            <person name="Herman E.K."/>
            <person name="Klute M.J."/>
            <person name="Nakayama T."/>
            <person name="Obornik M."/>
            <person name="Reyes-Prieto A."/>
            <person name="Armbrust E.V."/>
            <person name="Aves S.J."/>
            <person name="Beiko R.G."/>
            <person name="Coutinho P."/>
            <person name="Dacks J.B."/>
            <person name="Durnford D.G."/>
            <person name="Fast N.M."/>
            <person name="Green B.R."/>
            <person name="Grisdale C."/>
            <person name="Hempe F."/>
            <person name="Henrissat B."/>
            <person name="Hoppner M.P."/>
            <person name="Ishida K.-I."/>
            <person name="Kim E."/>
            <person name="Koreny L."/>
            <person name="Kroth P.G."/>
            <person name="Liu Y."/>
            <person name="Malik S.-B."/>
            <person name="Maier U.G."/>
            <person name="McRose D."/>
            <person name="Mock T."/>
            <person name="Neilson J.A."/>
            <person name="Onodera N.T."/>
            <person name="Poole A.M."/>
            <person name="Pritham E.J."/>
            <person name="Richards T.A."/>
            <person name="Rocap G."/>
            <person name="Roy S.W."/>
            <person name="Sarai C."/>
            <person name="Schaack S."/>
            <person name="Shirato S."/>
            <person name="Slamovits C.H."/>
            <person name="Spencer D.F."/>
            <person name="Suzuki S."/>
            <person name="Worden A.Z."/>
            <person name="Zauner S."/>
            <person name="Barry K."/>
            <person name="Bell C."/>
            <person name="Bharti A.K."/>
            <person name="Crow J.A."/>
            <person name="Grimwood J."/>
            <person name="Kramer R."/>
            <person name="Lindquist E."/>
            <person name="Lucas S."/>
            <person name="Salamov A."/>
            <person name="McFadden G.I."/>
            <person name="Lane C.E."/>
            <person name="Keeling P.J."/>
            <person name="Gray M.W."/>
            <person name="Grigoriev I.V."/>
            <person name="Archibald J.M."/>
        </authorList>
    </citation>
    <scope>NUCLEOTIDE SEQUENCE</scope>
    <source>
        <strain evidence="4">CCMP2712</strain>
    </source>
</reference>
<protein>
    <submittedName>
        <fullName evidence="2 3">Uncharacterized protein</fullName>
    </submittedName>
</protein>
<evidence type="ECO:0000313" key="2">
    <source>
        <dbReference type="EMBL" id="EKX44989.1"/>
    </source>
</evidence>
<accession>L1JA62</accession>
<evidence type="ECO:0000313" key="4">
    <source>
        <dbReference type="Proteomes" id="UP000011087"/>
    </source>
</evidence>
<dbReference type="EMBL" id="JH993001">
    <property type="protein sequence ID" value="EKX44989.1"/>
    <property type="molecule type" value="Genomic_DNA"/>
</dbReference>
<keyword evidence="1" id="KW-0812">Transmembrane</keyword>
<dbReference type="SUPFAM" id="SSF48452">
    <property type="entry name" value="TPR-like"/>
    <property type="match status" value="1"/>
</dbReference>
<dbReference type="KEGG" id="gtt:GUITHDRAFT_152815"/>
<evidence type="ECO:0000313" key="3">
    <source>
        <dbReference type="EnsemblProtists" id="EKX44989"/>
    </source>
</evidence>
<evidence type="ECO:0000256" key="1">
    <source>
        <dbReference type="SAM" id="Phobius"/>
    </source>
</evidence>
<reference evidence="2 4" key="1">
    <citation type="journal article" date="2012" name="Nature">
        <title>Algal genomes reveal evolutionary mosaicism and the fate of nucleomorphs.</title>
        <authorList>
            <consortium name="DOE Joint Genome Institute"/>
            <person name="Curtis B.A."/>
            <person name="Tanifuji G."/>
            <person name="Burki F."/>
            <person name="Gruber A."/>
            <person name="Irimia M."/>
            <person name="Maruyama S."/>
            <person name="Arias M.C."/>
            <person name="Ball S.G."/>
            <person name="Gile G.H."/>
            <person name="Hirakawa Y."/>
            <person name="Hopkins J.F."/>
            <person name="Kuo A."/>
            <person name="Rensing S.A."/>
            <person name="Schmutz J."/>
            <person name="Symeonidi A."/>
            <person name="Elias M."/>
            <person name="Eveleigh R.J."/>
            <person name="Herman E.K."/>
            <person name="Klute M.J."/>
            <person name="Nakayama T."/>
            <person name="Obornik M."/>
            <person name="Reyes-Prieto A."/>
            <person name="Armbrust E.V."/>
            <person name="Aves S.J."/>
            <person name="Beiko R.G."/>
            <person name="Coutinho P."/>
            <person name="Dacks J.B."/>
            <person name="Durnford D.G."/>
            <person name="Fast N.M."/>
            <person name="Green B.R."/>
            <person name="Grisdale C.J."/>
            <person name="Hempel F."/>
            <person name="Henrissat B."/>
            <person name="Hoppner M.P."/>
            <person name="Ishida K."/>
            <person name="Kim E."/>
            <person name="Koreny L."/>
            <person name="Kroth P.G."/>
            <person name="Liu Y."/>
            <person name="Malik S.B."/>
            <person name="Maier U.G."/>
            <person name="McRose D."/>
            <person name="Mock T."/>
            <person name="Neilson J.A."/>
            <person name="Onodera N.T."/>
            <person name="Poole A.M."/>
            <person name="Pritham E.J."/>
            <person name="Richards T.A."/>
            <person name="Rocap G."/>
            <person name="Roy S.W."/>
            <person name="Sarai C."/>
            <person name="Schaack S."/>
            <person name="Shirato S."/>
            <person name="Slamovits C.H."/>
            <person name="Spencer D.F."/>
            <person name="Suzuki S."/>
            <person name="Worden A.Z."/>
            <person name="Zauner S."/>
            <person name="Barry K."/>
            <person name="Bell C."/>
            <person name="Bharti A.K."/>
            <person name="Crow J.A."/>
            <person name="Grimwood J."/>
            <person name="Kramer R."/>
            <person name="Lindquist E."/>
            <person name="Lucas S."/>
            <person name="Salamov A."/>
            <person name="McFadden G.I."/>
            <person name="Lane C.E."/>
            <person name="Keeling P.J."/>
            <person name="Gray M.W."/>
            <person name="Grigoriev I.V."/>
            <person name="Archibald J.M."/>
        </authorList>
    </citation>
    <scope>NUCLEOTIDE SEQUENCE</scope>
    <source>
        <strain evidence="2 4">CCMP2712</strain>
    </source>
</reference>
<gene>
    <name evidence="2" type="ORF">GUITHDRAFT_152815</name>
</gene>
<keyword evidence="1" id="KW-1133">Transmembrane helix</keyword>
<dbReference type="HOGENOM" id="CLU_697560_0_0_1"/>
<name>L1JA62_GUITC</name>